<dbReference type="InterPro" id="IPR004365">
    <property type="entry name" value="NA-bd_OB_tRNA"/>
</dbReference>
<evidence type="ECO:0000256" key="3">
    <source>
        <dbReference type="ARBA" id="ARBA00012417"/>
    </source>
</evidence>
<evidence type="ECO:0000259" key="15">
    <source>
        <dbReference type="SMART" id="SM00481"/>
    </source>
</evidence>
<dbReference type="NCBIfam" id="NF004225">
    <property type="entry name" value="PRK05672.1"/>
    <property type="match status" value="1"/>
</dbReference>
<feature type="region of interest" description="Disordered" evidence="14">
    <location>
        <begin position="870"/>
        <end position="929"/>
    </location>
</feature>
<dbReference type="GO" id="GO:0003676">
    <property type="term" value="F:nucleic acid binding"/>
    <property type="evidence" value="ECO:0007669"/>
    <property type="project" value="InterPro"/>
</dbReference>
<organism evidence="16 17">
    <name type="scientific">Leucobacter weissii</name>
    <dbReference type="NCBI Taxonomy" id="1983706"/>
    <lineage>
        <taxon>Bacteria</taxon>
        <taxon>Bacillati</taxon>
        <taxon>Actinomycetota</taxon>
        <taxon>Actinomycetes</taxon>
        <taxon>Micrococcales</taxon>
        <taxon>Microbacteriaceae</taxon>
        <taxon>Leucobacter</taxon>
    </lineage>
</organism>
<dbReference type="PANTHER" id="PTHR32294:SF4">
    <property type="entry name" value="ERROR-PRONE DNA POLYMERASE"/>
    <property type="match status" value="1"/>
</dbReference>
<dbReference type="Pfam" id="PF17657">
    <property type="entry name" value="DNA_pol3_finger"/>
    <property type="match status" value="1"/>
</dbReference>
<evidence type="ECO:0000256" key="7">
    <source>
        <dbReference type="ARBA" id="ARBA00022695"/>
    </source>
</evidence>
<dbReference type="Pfam" id="PF01336">
    <property type="entry name" value="tRNA_anti-codon"/>
    <property type="match status" value="1"/>
</dbReference>
<dbReference type="EMBL" id="JAGDYM010000004">
    <property type="protein sequence ID" value="MBO1901162.1"/>
    <property type="molecule type" value="Genomic_DNA"/>
</dbReference>
<dbReference type="InterPro" id="IPR029460">
    <property type="entry name" value="DNAPol_HHH"/>
</dbReference>
<dbReference type="InterPro" id="IPR011708">
    <property type="entry name" value="DNA_pol3_alpha_NTPase_dom"/>
</dbReference>
<feature type="compositionally biased region" description="Basic and acidic residues" evidence="14">
    <location>
        <begin position="11"/>
        <end position="29"/>
    </location>
</feature>
<dbReference type="Gene3D" id="3.20.20.140">
    <property type="entry name" value="Metal-dependent hydrolases"/>
    <property type="match status" value="1"/>
</dbReference>
<evidence type="ECO:0000313" key="16">
    <source>
        <dbReference type="EMBL" id="MBO1901162.1"/>
    </source>
</evidence>
<comment type="caution">
    <text evidence="16">The sequence shown here is derived from an EMBL/GenBank/DDBJ whole genome shotgun (WGS) entry which is preliminary data.</text>
</comment>
<dbReference type="Gene3D" id="1.10.150.870">
    <property type="match status" value="1"/>
</dbReference>
<dbReference type="InterPro" id="IPR040982">
    <property type="entry name" value="DNA_pol3_finger"/>
</dbReference>
<accession>A0A939MM54</accession>
<evidence type="ECO:0000256" key="1">
    <source>
        <dbReference type="ARBA" id="ARBA00004496"/>
    </source>
</evidence>
<evidence type="ECO:0000256" key="12">
    <source>
        <dbReference type="ARBA" id="ARBA00049244"/>
    </source>
</evidence>
<evidence type="ECO:0000256" key="2">
    <source>
        <dbReference type="ARBA" id="ARBA00007391"/>
    </source>
</evidence>
<proteinExistence type="inferred from homology"/>
<dbReference type="NCBIfam" id="TIGR00594">
    <property type="entry name" value="polc"/>
    <property type="match status" value="1"/>
</dbReference>
<evidence type="ECO:0000256" key="11">
    <source>
        <dbReference type="ARBA" id="ARBA00023204"/>
    </source>
</evidence>
<name>A0A939MM54_9MICO</name>
<dbReference type="InterPro" id="IPR016195">
    <property type="entry name" value="Pol/histidinol_Pase-like"/>
</dbReference>
<dbReference type="GO" id="GO:0006281">
    <property type="term" value="P:DNA repair"/>
    <property type="evidence" value="ECO:0007669"/>
    <property type="project" value="UniProtKB-UniRule"/>
</dbReference>
<dbReference type="InterPro" id="IPR004013">
    <property type="entry name" value="PHP_dom"/>
</dbReference>
<dbReference type="AlphaFoldDB" id="A0A939MM54"/>
<dbReference type="SUPFAM" id="SSF89550">
    <property type="entry name" value="PHP domain-like"/>
    <property type="match status" value="1"/>
</dbReference>
<keyword evidence="6 13" id="KW-0808">Transferase</keyword>
<dbReference type="RefSeq" id="WP_208096409.1">
    <property type="nucleotide sequence ID" value="NZ_JAGDYM010000004.1"/>
</dbReference>
<evidence type="ECO:0000256" key="4">
    <source>
        <dbReference type="ARBA" id="ARBA00017273"/>
    </source>
</evidence>
<keyword evidence="9 13" id="KW-0227">DNA damage</keyword>
<reference evidence="16" key="1">
    <citation type="submission" date="2021-03" db="EMBL/GenBank/DDBJ databases">
        <title>Leucobacter chromiisoli sp. nov., isolated from chromium-containing soil of chemical plant.</title>
        <authorList>
            <person name="Xu Z."/>
        </authorList>
    </citation>
    <scope>NUCLEOTIDE SEQUENCE</scope>
    <source>
        <strain evidence="16">S27</strain>
    </source>
</reference>
<dbReference type="InterPro" id="IPR023073">
    <property type="entry name" value="DnaE2"/>
</dbReference>
<dbReference type="HAMAP" id="MF_01902">
    <property type="entry name" value="DNApol_error_prone"/>
    <property type="match status" value="1"/>
</dbReference>
<sequence>MRWNNTPIPWREFERRLSGRGATEAEERGAAAGETTAPDVTAPAETAPSAEPVTRAPIMPYAELHAHSHYSFLDGASSPEQLVAEATRLGLVGLALTDHDGFAGAARFAEAAEAAETRARKEAEEAERERRPLSERKPALLTVYGAELSLGLDAPQLGAADPAGTHLLVLARGAEGYHRLAAAITEAQLNGGEKGRPSYNLEALSAASGGEWAILTGCRKGAVRRALDGAGNRSDGEAAARRELDRLTALFGVDRVHVELTDHGHPEDSSRNTRLAALADEFRLPTIVTGNAHYATRPEAALAEAMAAVRARRSLDELDPYLPASGMAHLRSGDAMLRRFAQHPDAIARTVPLARELAFPLRAARPRLPKLEVPEGHTQMSWLRRLVRDGAEYRYGSPLPEHARERLERELAVIEQKDFPGYFLIVHDLVREARERGILCQGRGSAANSAVCYVLRITEVDAIFYNLPFERFLSSLRDEEPDIDVDFDSERREQIIQYVYETYGRRNAAQVANVISYRPKAAIRDAAKALGYSPGQQRAWTKAMERWSAVDDPDSPVPLPVQQLARQFLGAPRHLGIHSGGMVLTERPVGEVCPIEHARMEDRTVLQWDKDSCETMGLVKFDLLGLGMLSALQKTMDLVAAGTGEKWTLATIPREEPGVYDLLCRADAIGVFQLESRAQLNTLPRLRPREFYDLVIEIALIRPGPIQGGAVHPYLRRRSGQEPIAYPHPTLEPVLERTLGVPIFQEQLMQMATAVGGCSAEDADLLRRAMGSKRGEERIDSLKATLFAGMKENGIEGDEADRLYEQIRSFADFGFAESHSISFALLVYVSAWFKLHYPAAFLTGLLQSQPMGFYSPRELVEDARRHGVRVLPPDVQRPRVHAELEPAEDAGESPAATTGSPGLDACLDPQQPPTGAFAPGSPDTSGAHRRDGAFAVRLGLTGVRGIEAAVAARIAAARTRGGPFSDLADLARRADLDRARIEALAAAGACDGLGLGRREALWSAGPAADNRERFLPGIAVHVQPPLLPLLSAAEQTDLDLWMTGIPFGAHPLALMRDALDARGTVRSDRVRRAAPGGLVEVAGLVTHRQRPGTASGIVFVTLEDEAGSVNVVTWRDVWARYRIVARSAPALMVRGILERSPEGVVNVIAEHFEPLAAPTGISSRDFR</sequence>
<protein>
    <recommendedName>
        <fullName evidence="4 13">Error-prone DNA polymerase</fullName>
        <ecNumber evidence="3 13">2.7.7.7</ecNumber>
    </recommendedName>
</protein>
<dbReference type="Pfam" id="PF02811">
    <property type="entry name" value="PHP"/>
    <property type="match status" value="1"/>
</dbReference>
<evidence type="ECO:0000313" key="17">
    <source>
        <dbReference type="Proteomes" id="UP000664382"/>
    </source>
</evidence>
<feature type="region of interest" description="Disordered" evidence="14">
    <location>
        <begin position="1"/>
        <end position="49"/>
    </location>
</feature>
<keyword evidence="17" id="KW-1185">Reference proteome</keyword>
<evidence type="ECO:0000256" key="13">
    <source>
        <dbReference type="HAMAP-Rule" id="MF_01902"/>
    </source>
</evidence>
<dbReference type="Proteomes" id="UP000664382">
    <property type="component" value="Unassembled WGS sequence"/>
</dbReference>
<dbReference type="InterPro" id="IPR004805">
    <property type="entry name" value="DnaE2/DnaE/PolC"/>
</dbReference>
<dbReference type="Pfam" id="PF07733">
    <property type="entry name" value="DNA_pol3_alpha"/>
    <property type="match status" value="1"/>
</dbReference>
<comment type="function">
    <text evidence="13">DNA polymerase involved in damage-induced mutagenesis and translesion synthesis (TLS). It is not the major replicative DNA polymerase.</text>
</comment>
<dbReference type="GO" id="GO:0005737">
    <property type="term" value="C:cytoplasm"/>
    <property type="evidence" value="ECO:0007669"/>
    <property type="project" value="UniProtKB-SubCell"/>
</dbReference>
<keyword evidence="5 13" id="KW-0963">Cytoplasm</keyword>
<feature type="compositionally biased region" description="Low complexity" evidence="14">
    <location>
        <begin position="30"/>
        <end position="49"/>
    </location>
</feature>
<comment type="subcellular location">
    <subcellularLocation>
        <location evidence="1 13">Cytoplasm</location>
    </subcellularLocation>
</comment>
<keyword evidence="10 13" id="KW-0239">DNA-directed DNA polymerase</keyword>
<gene>
    <name evidence="13" type="primary">dnaE2</name>
    <name evidence="16" type="ORF">J4H92_04265</name>
</gene>
<dbReference type="EC" id="2.7.7.7" evidence="3 13"/>
<evidence type="ECO:0000256" key="9">
    <source>
        <dbReference type="ARBA" id="ARBA00022763"/>
    </source>
</evidence>
<keyword evidence="7 13" id="KW-0548">Nucleotidyltransferase</keyword>
<dbReference type="SMART" id="SM00481">
    <property type="entry name" value="POLIIIAc"/>
    <property type="match status" value="1"/>
</dbReference>
<evidence type="ECO:0000256" key="6">
    <source>
        <dbReference type="ARBA" id="ARBA00022679"/>
    </source>
</evidence>
<dbReference type="Pfam" id="PF14579">
    <property type="entry name" value="HHH_6"/>
    <property type="match status" value="1"/>
</dbReference>
<dbReference type="GO" id="GO:0003887">
    <property type="term" value="F:DNA-directed DNA polymerase activity"/>
    <property type="evidence" value="ECO:0007669"/>
    <property type="project" value="UniProtKB-UniRule"/>
</dbReference>
<dbReference type="PANTHER" id="PTHR32294">
    <property type="entry name" value="DNA POLYMERASE III SUBUNIT ALPHA"/>
    <property type="match status" value="1"/>
</dbReference>
<evidence type="ECO:0000256" key="8">
    <source>
        <dbReference type="ARBA" id="ARBA00022705"/>
    </source>
</evidence>
<keyword evidence="8 13" id="KW-0235">DNA replication</keyword>
<dbReference type="InterPro" id="IPR003141">
    <property type="entry name" value="Pol/His_phosphatase_N"/>
</dbReference>
<evidence type="ECO:0000256" key="5">
    <source>
        <dbReference type="ARBA" id="ARBA00022490"/>
    </source>
</evidence>
<comment type="catalytic activity">
    <reaction evidence="12 13">
        <text>DNA(n) + a 2'-deoxyribonucleoside 5'-triphosphate = DNA(n+1) + diphosphate</text>
        <dbReference type="Rhea" id="RHEA:22508"/>
        <dbReference type="Rhea" id="RHEA-COMP:17339"/>
        <dbReference type="Rhea" id="RHEA-COMP:17340"/>
        <dbReference type="ChEBI" id="CHEBI:33019"/>
        <dbReference type="ChEBI" id="CHEBI:61560"/>
        <dbReference type="ChEBI" id="CHEBI:173112"/>
        <dbReference type="EC" id="2.7.7.7"/>
    </reaction>
</comment>
<comment type="similarity">
    <text evidence="2 13">Belongs to the DNA polymerase type-C family. DnaE2 subfamily.</text>
</comment>
<keyword evidence="11 13" id="KW-0234">DNA repair</keyword>
<dbReference type="GO" id="GO:0008408">
    <property type="term" value="F:3'-5' exonuclease activity"/>
    <property type="evidence" value="ECO:0007669"/>
    <property type="project" value="InterPro"/>
</dbReference>
<evidence type="ECO:0000256" key="14">
    <source>
        <dbReference type="SAM" id="MobiDB-lite"/>
    </source>
</evidence>
<evidence type="ECO:0000256" key="10">
    <source>
        <dbReference type="ARBA" id="ARBA00022932"/>
    </source>
</evidence>
<dbReference type="GO" id="GO:0006260">
    <property type="term" value="P:DNA replication"/>
    <property type="evidence" value="ECO:0007669"/>
    <property type="project" value="UniProtKB-KW"/>
</dbReference>
<dbReference type="CDD" id="cd04485">
    <property type="entry name" value="DnaE_OBF"/>
    <property type="match status" value="1"/>
</dbReference>
<feature type="domain" description="Polymerase/histidinol phosphatase N-terminal" evidence="15">
    <location>
        <begin position="62"/>
        <end position="152"/>
    </location>
</feature>